<name>A0AAW0ISV3_QUESU</name>
<organism evidence="1 2">
    <name type="scientific">Quercus suber</name>
    <name type="common">Cork oak</name>
    <dbReference type="NCBI Taxonomy" id="58331"/>
    <lineage>
        <taxon>Eukaryota</taxon>
        <taxon>Viridiplantae</taxon>
        <taxon>Streptophyta</taxon>
        <taxon>Embryophyta</taxon>
        <taxon>Tracheophyta</taxon>
        <taxon>Spermatophyta</taxon>
        <taxon>Magnoliopsida</taxon>
        <taxon>eudicotyledons</taxon>
        <taxon>Gunneridae</taxon>
        <taxon>Pentapetalae</taxon>
        <taxon>rosids</taxon>
        <taxon>fabids</taxon>
        <taxon>Fagales</taxon>
        <taxon>Fagaceae</taxon>
        <taxon>Quercus</taxon>
    </lineage>
</organism>
<accession>A0AAW0ISV3</accession>
<reference evidence="1 2" key="1">
    <citation type="journal article" date="2018" name="Sci. Data">
        <title>The draft genome sequence of cork oak.</title>
        <authorList>
            <person name="Ramos A.M."/>
            <person name="Usie A."/>
            <person name="Barbosa P."/>
            <person name="Barros P.M."/>
            <person name="Capote T."/>
            <person name="Chaves I."/>
            <person name="Simoes F."/>
            <person name="Abreu I."/>
            <person name="Carrasquinho I."/>
            <person name="Faro C."/>
            <person name="Guimaraes J.B."/>
            <person name="Mendonca D."/>
            <person name="Nobrega F."/>
            <person name="Rodrigues L."/>
            <person name="Saibo N.J.M."/>
            <person name="Varela M.C."/>
            <person name="Egas C."/>
            <person name="Matos J."/>
            <person name="Miguel C.M."/>
            <person name="Oliveira M.M."/>
            <person name="Ricardo C.P."/>
            <person name="Goncalves S."/>
        </authorList>
    </citation>
    <scope>NUCLEOTIDE SEQUENCE [LARGE SCALE GENOMIC DNA]</scope>
    <source>
        <strain evidence="2">cv. HL8</strain>
    </source>
</reference>
<sequence>MVMGRNYYKELKKSGRGGFVEIVENLGEKHCFRLFNLKYEKVVDFD</sequence>
<protein>
    <submittedName>
        <fullName evidence="1">Uncharacterized protein</fullName>
    </submittedName>
</protein>
<dbReference type="AlphaFoldDB" id="A0AAW0ISV3"/>
<evidence type="ECO:0000313" key="2">
    <source>
        <dbReference type="Proteomes" id="UP000237347"/>
    </source>
</evidence>
<evidence type="ECO:0000313" key="1">
    <source>
        <dbReference type="EMBL" id="KAK7817327.1"/>
    </source>
</evidence>
<keyword evidence="2" id="KW-1185">Reference proteome</keyword>
<dbReference type="Proteomes" id="UP000237347">
    <property type="component" value="Unassembled WGS sequence"/>
</dbReference>
<comment type="caution">
    <text evidence="1">The sequence shown here is derived from an EMBL/GenBank/DDBJ whole genome shotgun (WGS) entry which is preliminary data.</text>
</comment>
<dbReference type="EMBL" id="PKMF04000889">
    <property type="protein sequence ID" value="KAK7817327.1"/>
    <property type="molecule type" value="Genomic_DNA"/>
</dbReference>
<proteinExistence type="predicted"/>
<gene>
    <name evidence="1" type="ORF">CFP56_043010</name>
</gene>